<dbReference type="EMBL" id="KV921323">
    <property type="protein sequence ID" value="ORE18742.1"/>
    <property type="molecule type" value="Genomic_DNA"/>
</dbReference>
<protein>
    <submittedName>
        <fullName evidence="2">S-adenosyl-L-methionine-dependent methyltransferase</fullName>
    </submittedName>
</protein>
<dbReference type="GO" id="GO:0008757">
    <property type="term" value="F:S-adenosylmethionine-dependent methyltransferase activity"/>
    <property type="evidence" value="ECO:0007669"/>
    <property type="project" value="InterPro"/>
</dbReference>
<proteinExistence type="predicted"/>
<dbReference type="SUPFAM" id="SSF53335">
    <property type="entry name" value="S-adenosyl-L-methionine-dependent methyltransferases"/>
    <property type="match status" value="1"/>
</dbReference>
<dbReference type="CDD" id="cd02440">
    <property type="entry name" value="AdoMet_MTases"/>
    <property type="match status" value="1"/>
</dbReference>
<dbReference type="GO" id="GO:0032259">
    <property type="term" value="P:methylation"/>
    <property type="evidence" value="ECO:0007669"/>
    <property type="project" value="UniProtKB-KW"/>
</dbReference>
<evidence type="ECO:0000259" key="1">
    <source>
        <dbReference type="Pfam" id="PF13649"/>
    </source>
</evidence>
<keyword evidence="2" id="KW-0489">Methyltransferase</keyword>
<dbReference type="OMA" id="PQGWIEW"/>
<sequence>MTTNQDNASIVIDSTTAINTKREFHNEESSTYWLPKDDEDNVLSSVTKALYVEKGITVLDVGCGSGDMLQGYPNCTYHGCDIVDAIHKNVNVNQLTFTFGNVVKGLPYEDNVFDFVHMRFFVLALREEEEWPASISEIIRVTKPGGLLFMNKRG</sequence>
<dbReference type="InterPro" id="IPR029063">
    <property type="entry name" value="SAM-dependent_MTases_sf"/>
</dbReference>
<organism evidence="2 3">
    <name type="scientific">Rhizopus microsporus</name>
    <dbReference type="NCBI Taxonomy" id="58291"/>
    <lineage>
        <taxon>Eukaryota</taxon>
        <taxon>Fungi</taxon>
        <taxon>Fungi incertae sedis</taxon>
        <taxon>Mucoromycota</taxon>
        <taxon>Mucoromycotina</taxon>
        <taxon>Mucoromycetes</taxon>
        <taxon>Mucorales</taxon>
        <taxon>Mucorineae</taxon>
        <taxon>Rhizopodaceae</taxon>
        <taxon>Rhizopus</taxon>
    </lineage>
</organism>
<accession>A0A1X0S369</accession>
<dbReference type="Pfam" id="PF13649">
    <property type="entry name" value="Methyltransf_25"/>
    <property type="match status" value="1"/>
</dbReference>
<reference evidence="2 3" key="1">
    <citation type="journal article" date="2016" name="Proc. Natl. Acad. Sci. U.S.A.">
        <title>Lipid metabolic changes in an early divergent fungus govern the establishment of a mutualistic symbiosis with endobacteria.</title>
        <authorList>
            <person name="Lastovetsky O.A."/>
            <person name="Gaspar M.L."/>
            <person name="Mondo S.J."/>
            <person name="LaButti K.M."/>
            <person name="Sandor L."/>
            <person name="Grigoriev I.V."/>
            <person name="Henry S.A."/>
            <person name="Pawlowska T.E."/>
        </authorList>
    </citation>
    <scope>NUCLEOTIDE SEQUENCE [LARGE SCALE GENOMIC DNA]</scope>
    <source>
        <strain evidence="2 3">ATCC 11559</strain>
    </source>
</reference>
<evidence type="ECO:0000313" key="3">
    <source>
        <dbReference type="Proteomes" id="UP000242381"/>
    </source>
</evidence>
<dbReference type="Proteomes" id="UP000242381">
    <property type="component" value="Unassembled WGS sequence"/>
</dbReference>
<evidence type="ECO:0000313" key="2">
    <source>
        <dbReference type="EMBL" id="ORE18742.1"/>
    </source>
</evidence>
<dbReference type="Gene3D" id="3.40.50.150">
    <property type="entry name" value="Vaccinia Virus protein VP39"/>
    <property type="match status" value="1"/>
</dbReference>
<dbReference type="InterPro" id="IPR041698">
    <property type="entry name" value="Methyltransf_25"/>
</dbReference>
<dbReference type="PANTHER" id="PTHR43591:SF24">
    <property type="entry name" value="2-METHOXY-6-POLYPRENYL-1,4-BENZOQUINOL METHYLASE, MITOCHONDRIAL"/>
    <property type="match status" value="1"/>
</dbReference>
<feature type="domain" description="Methyltransferase" evidence="1">
    <location>
        <begin position="58"/>
        <end position="146"/>
    </location>
</feature>
<dbReference type="AlphaFoldDB" id="A0A1X0S369"/>
<gene>
    <name evidence="2" type="ORF">BCV71DRAFT_249262</name>
</gene>
<dbReference type="VEuPathDB" id="FungiDB:BCV72DRAFT_249715"/>
<dbReference type="PANTHER" id="PTHR43591">
    <property type="entry name" value="METHYLTRANSFERASE"/>
    <property type="match status" value="1"/>
</dbReference>
<name>A0A1X0S369_RHIZD</name>
<keyword evidence="2" id="KW-0808">Transferase</keyword>